<name>A0AA35YEG8_LACSI</name>
<organism evidence="1 2">
    <name type="scientific">Lactuca saligna</name>
    <name type="common">Willowleaf lettuce</name>
    <dbReference type="NCBI Taxonomy" id="75948"/>
    <lineage>
        <taxon>Eukaryota</taxon>
        <taxon>Viridiplantae</taxon>
        <taxon>Streptophyta</taxon>
        <taxon>Embryophyta</taxon>
        <taxon>Tracheophyta</taxon>
        <taxon>Spermatophyta</taxon>
        <taxon>Magnoliopsida</taxon>
        <taxon>eudicotyledons</taxon>
        <taxon>Gunneridae</taxon>
        <taxon>Pentapetalae</taxon>
        <taxon>asterids</taxon>
        <taxon>campanulids</taxon>
        <taxon>Asterales</taxon>
        <taxon>Asteraceae</taxon>
        <taxon>Cichorioideae</taxon>
        <taxon>Cichorieae</taxon>
        <taxon>Lactucinae</taxon>
        <taxon>Lactuca</taxon>
    </lineage>
</organism>
<evidence type="ECO:0000313" key="1">
    <source>
        <dbReference type="EMBL" id="CAI9271696.1"/>
    </source>
</evidence>
<protein>
    <submittedName>
        <fullName evidence="1">Uncharacterized protein</fullName>
    </submittedName>
</protein>
<sequence length="405" mass="45694">MAEELKFVDSDNIDGYLMDPPAAHQEFKSMMVGLNNYRISQALHANPVIHKDLINSLWKNASINNQGSNGASTVESIEVMEKMCYEGNYASTIKKLLPPYWRFLVHSFVSFIYGRKGGSDEISKIVTSSIVALAMDWDYNFSKTPDTLDMKALGPNTFGLMKQSRKSAKVACQGLKELFKVVRFAEIEDTPAVGSINVEVVEEHMAPKPKFQFAIDEIELSNDEEDQEDQENDLTEKDELQGSLPKQFLSLLNLYLKVIQKTYPTLYSQRSEKEEIQGRECLSQAQFKSNTSIEPGSMAQNIEITFTETSPMIQEIPSLFLELIPMDQDFQSLIVEEEVIPSQGAQASGSSFETPELDISKGKINLPKYEFIDVVQLQNRVFDLEQNSAEKRIGNWKAGHSNQRA</sequence>
<keyword evidence="2" id="KW-1185">Reference proteome</keyword>
<dbReference type="AlphaFoldDB" id="A0AA35YEG8"/>
<accession>A0AA35YEG8</accession>
<gene>
    <name evidence="1" type="ORF">LSALG_LOCUS11957</name>
</gene>
<evidence type="ECO:0000313" key="2">
    <source>
        <dbReference type="Proteomes" id="UP001177003"/>
    </source>
</evidence>
<dbReference type="Proteomes" id="UP001177003">
    <property type="component" value="Chromosome 2"/>
</dbReference>
<reference evidence="1" key="1">
    <citation type="submission" date="2023-04" db="EMBL/GenBank/DDBJ databases">
        <authorList>
            <person name="Vijverberg K."/>
            <person name="Xiong W."/>
            <person name="Schranz E."/>
        </authorList>
    </citation>
    <scope>NUCLEOTIDE SEQUENCE</scope>
</reference>
<proteinExistence type="predicted"/>
<dbReference type="EMBL" id="OX465078">
    <property type="protein sequence ID" value="CAI9271696.1"/>
    <property type="molecule type" value="Genomic_DNA"/>
</dbReference>